<proteinExistence type="predicted"/>
<dbReference type="SUPFAM" id="SSF75304">
    <property type="entry name" value="Amidase signature (AS) enzymes"/>
    <property type="match status" value="1"/>
</dbReference>
<dbReference type="InterPro" id="IPR023631">
    <property type="entry name" value="Amidase_dom"/>
</dbReference>
<evidence type="ECO:0000313" key="2">
    <source>
        <dbReference type="EMBL" id="WOK06978.1"/>
    </source>
</evidence>
<sequence>MKAVFGKVALFTLVAVVFFCLGHYVSLTQEETISCDNIIKAGELIGVPLTRAEADSMLDGIASQRESYLSMRRSPLTNDVVPAMQFNPLPLGFRHQSHYKGLKFGDYSGTLRPAADEELAYMSIGELAELIRTKQISSLELTQFYIDRIKKLDPQLHAIVTLMEDYALEKAANADKEISQGNHKGLLHGIPFGAKDLLSKKGFKTTWGAMPYKDQEFDVDATVVERLENAGAVLVAKTTLGALAMGDIWFGGKTRNPWNTEKGSSGSSAGSASTVSAGLLPFAIGSETLGSIVSPSTVCGVTGLRPTYGRVSRYGAMALSWSMDKLGPLCRNVEDCAIVLAAIGGPDGKDAMVLDFPFYYEPTVDLKALRIGYVKSDFDKEYAFHRQDSVALQVLKELGAQLIPIELPNQPVGDMTIILSAEAAAAFEELTLSGRDDQLVNQLKWAWPNSFRESRLIPAVEYIQANRLRTQLIRDMTDVFEKVDVYLAPSRGGSNLRVTNLSGHPSVVLPNGFSDDGTPTSITFTGRLFDEGTLLAVAKAYQEATGWHKKHPELK</sequence>
<evidence type="ECO:0000259" key="1">
    <source>
        <dbReference type="Pfam" id="PF01425"/>
    </source>
</evidence>
<protein>
    <submittedName>
        <fullName evidence="2">Amidase</fullName>
    </submittedName>
</protein>
<dbReference type="PANTHER" id="PTHR11895">
    <property type="entry name" value="TRANSAMIDASE"/>
    <property type="match status" value="1"/>
</dbReference>
<dbReference type="Proteomes" id="UP001302349">
    <property type="component" value="Chromosome"/>
</dbReference>
<dbReference type="PANTHER" id="PTHR11895:SF73">
    <property type="entry name" value="AMIDASE FAMILY PROTEIN"/>
    <property type="match status" value="1"/>
</dbReference>
<keyword evidence="3" id="KW-1185">Reference proteome</keyword>
<dbReference type="InterPro" id="IPR036928">
    <property type="entry name" value="AS_sf"/>
</dbReference>
<name>A0ABZ0IPK1_9BACT</name>
<feature type="domain" description="Amidase" evidence="1">
    <location>
        <begin position="140"/>
        <end position="490"/>
    </location>
</feature>
<dbReference type="Pfam" id="PF01425">
    <property type="entry name" value="Amidase"/>
    <property type="match status" value="1"/>
</dbReference>
<reference evidence="2 3" key="1">
    <citation type="journal article" date="2023" name="Microbiol. Resour. Announc.">
        <title>Complete Genome Sequence of Imperialibacter roseus strain P4T.</title>
        <authorList>
            <person name="Tizabi D.R."/>
            <person name="Bachvaroff T."/>
            <person name="Hill R.T."/>
        </authorList>
    </citation>
    <scope>NUCLEOTIDE SEQUENCE [LARGE SCALE GENOMIC DNA]</scope>
    <source>
        <strain evidence="2 3">P4T</strain>
    </source>
</reference>
<accession>A0ABZ0IPK1</accession>
<dbReference type="RefSeq" id="WP_317489668.1">
    <property type="nucleotide sequence ID" value="NZ_CP136051.1"/>
</dbReference>
<evidence type="ECO:0000313" key="3">
    <source>
        <dbReference type="Proteomes" id="UP001302349"/>
    </source>
</evidence>
<dbReference type="Gene3D" id="3.90.1300.10">
    <property type="entry name" value="Amidase signature (AS) domain"/>
    <property type="match status" value="1"/>
</dbReference>
<organism evidence="2 3">
    <name type="scientific">Imperialibacter roseus</name>
    <dbReference type="NCBI Taxonomy" id="1324217"/>
    <lineage>
        <taxon>Bacteria</taxon>
        <taxon>Pseudomonadati</taxon>
        <taxon>Bacteroidota</taxon>
        <taxon>Cytophagia</taxon>
        <taxon>Cytophagales</taxon>
        <taxon>Flammeovirgaceae</taxon>
        <taxon>Imperialibacter</taxon>
    </lineage>
</organism>
<dbReference type="InterPro" id="IPR000120">
    <property type="entry name" value="Amidase"/>
</dbReference>
<dbReference type="EMBL" id="CP136051">
    <property type="protein sequence ID" value="WOK06978.1"/>
    <property type="molecule type" value="Genomic_DNA"/>
</dbReference>
<gene>
    <name evidence="2" type="ORF">RT717_28340</name>
</gene>